<organism evidence="2 3">
    <name type="scientific">Myripristis murdjan</name>
    <name type="common">pinecone soldierfish</name>
    <dbReference type="NCBI Taxonomy" id="586833"/>
    <lineage>
        <taxon>Eukaryota</taxon>
        <taxon>Metazoa</taxon>
        <taxon>Chordata</taxon>
        <taxon>Craniata</taxon>
        <taxon>Vertebrata</taxon>
        <taxon>Euteleostomi</taxon>
        <taxon>Actinopterygii</taxon>
        <taxon>Neopterygii</taxon>
        <taxon>Teleostei</taxon>
        <taxon>Neoteleostei</taxon>
        <taxon>Acanthomorphata</taxon>
        <taxon>Holocentriformes</taxon>
        <taxon>Holocentridae</taxon>
        <taxon>Myripristis</taxon>
    </lineage>
</organism>
<feature type="region of interest" description="Disordered" evidence="1">
    <location>
        <begin position="17"/>
        <end position="36"/>
    </location>
</feature>
<reference evidence="2" key="2">
    <citation type="submission" date="2025-08" db="UniProtKB">
        <authorList>
            <consortium name="Ensembl"/>
        </authorList>
    </citation>
    <scope>IDENTIFICATION</scope>
</reference>
<feature type="compositionally biased region" description="Polar residues" evidence="1">
    <location>
        <begin position="17"/>
        <end position="30"/>
    </location>
</feature>
<reference evidence="2" key="1">
    <citation type="submission" date="2019-06" db="EMBL/GenBank/DDBJ databases">
        <authorList>
            <consortium name="Wellcome Sanger Institute Data Sharing"/>
        </authorList>
    </citation>
    <scope>NUCLEOTIDE SEQUENCE [LARGE SCALE GENOMIC DNA]</scope>
</reference>
<evidence type="ECO:0000256" key="1">
    <source>
        <dbReference type="SAM" id="MobiDB-lite"/>
    </source>
</evidence>
<sequence length="220" mass="23662">MSDIAASCRELISSHSLRTTSSEMANQEGLSSGDPAAVAVPPVQLYREIKQEAELGRVYTREGSSPFSVRVEEGPGKTAAQPKQYYQKEEGAGGGAGAGVAAMCKVEGNGEESKKSEGHTSFNRDQIIVEVNLNNQTLNVSKGSEGKSTAAAETATMFGRCHDNERDSEDEDENEEENDDAVGEEDDDDLKAEDMLAGLQQNNFARQLFCVKPSSLMALF</sequence>
<name>A0A667ZFY3_9TELE</name>
<keyword evidence="3" id="KW-1185">Reference proteome</keyword>
<dbReference type="Ensembl" id="ENSMMDT00005042836.1">
    <property type="protein sequence ID" value="ENSMMDP00005041985.1"/>
    <property type="gene ID" value="ENSMMDG00005019347.1"/>
</dbReference>
<feature type="region of interest" description="Disordered" evidence="1">
    <location>
        <begin position="64"/>
        <end position="84"/>
    </location>
</feature>
<dbReference type="GeneTree" id="ENSGT00940000160089"/>
<dbReference type="Proteomes" id="UP000472263">
    <property type="component" value="Chromosome 20"/>
</dbReference>
<dbReference type="AlphaFoldDB" id="A0A667ZFY3"/>
<protein>
    <submittedName>
        <fullName evidence="2">Uncharacterized protein</fullName>
    </submittedName>
</protein>
<feature type="region of interest" description="Disordered" evidence="1">
    <location>
        <begin position="158"/>
        <end position="194"/>
    </location>
</feature>
<feature type="compositionally biased region" description="Acidic residues" evidence="1">
    <location>
        <begin position="166"/>
        <end position="191"/>
    </location>
</feature>
<proteinExistence type="predicted"/>
<evidence type="ECO:0000313" key="2">
    <source>
        <dbReference type="Ensembl" id="ENSMMDP00005041985.1"/>
    </source>
</evidence>
<accession>A0A667ZFY3</accession>
<dbReference type="InParanoid" id="A0A667ZFY3"/>
<reference evidence="2" key="3">
    <citation type="submission" date="2025-09" db="UniProtKB">
        <authorList>
            <consortium name="Ensembl"/>
        </authorList>
    </citation>
    <scope>IDENTIFICATION</scope>
</reference>
<evidence type="ECO:0000313" key="3">
    <source>
        <dbReference type="Proteomes" id="UP000472263"/>
    </source>
</evidence>